<dbReference type="InterPro" id="IPR027417">
    <property type="entry name" value="P-loop_NTPase"/>
</dbReference>
<keyword evidence="3" id="KW-0472">Membrane</keyword>
<reference evidence="6" key="1">
    <citation type="submission" date="2021-05" db="EMBL/GenBank/DDBJ databases">
        <title>Direct Submission.</title>
        <authorList>
            <person name="Li K."/>
            <person name="Gao J."/>
        </authorList>
    </citation>
    <scope>NUCLEOTIDE SEQUENCE [LARGE SCALE GENOMIC DNA]</scope>
    <source>
        <strain evidence="6">MG62</strain>
    </source>
</reference>
<protein>
    <submittedName>
        <fullName evidence="5">Dynamin family protein</fullName>
    </submittedName>
</protein>
<evidence type="ECO:0000256" key="1">
    <source>
        <dbReference type="SAM" id="Coils"/>
    </source>
</evidence>
<dbReference type="PANTHER" id="PTHR43681:SF1">
    <property type="entry name" value="SARCALUMENIN"/>
    <property type="match status" value="1"/>
</dbReference>
<evidence type="ECO:0000313" key="5">
    <source>
        <dbReference type="EMBL" id="QWB27755.1"/>
    </source>
</evidence>
<sequence>MERLDTDAPAARTARVLEHLAAAAGKRALAETESRLRDAARRLADGRIVVVVCGEFNRGKSSLVNALVERKGLLPVDVLQTTSVVTTVGWGPREQATARLRDAGGGTEERVIPLDEVARYVTESTNPGNRHRAELIEVLLPHPKLADGVTLVDTPGVGGVFPEHTAMTTGFLASADAVVFVADMTSPLTASELRFLGHAVTATDSGPDEDGLLVVLTRADQAAPADRGEMLANTRAKLAELTGRPTGDTSVLPVSTRLRLRYLGSGSDAPDEDSGYPLFEAVLWRGLRRRRARLLLARPLEEAGAAVQALLGPLTAEQEALARETDETLSRMRAEAEAGQRRITELRSTGAQWRTELRTQLRELRRELVMALHDELDTVWQRVCTEYLYDEALQDDMDELAAQVSAAYAAVAGATARRAETELNALVTGFAQRHGIGLTPTANSRIDTVGPLRLEPDLGAEEQPGKAMPIGRDGAFGASMGAAIGGTVFGPLGAAIGAAAGLLAGLLRGVKAARHQELQTRRRNLRDQLGMARGRQQRVIVHGLGNLLDSAAERAEQELDSLLRQQTETVGDTLERLKATADATREQARARHDTLAKEHSELLATGQEVATLAALVAELVTEADTDLPPAPHSKEAGAAGRAAEGHEASDDTPPTSQQPAEQPGTERDTEPGPKPKPESETEPEPQPESESRPDA</sequence>
<dbReference type="SUPFAM" id="SSF52540">
    <property type="entry name" value="P-loop containing nucleoside triphosphate hydrolases"/>
    <property type="match status" value="1"/>
</dbReference>
<dbReference type="Pfam" id="PF00350">
    <property type="entry name" value="Dynamin_N"/>
    <property type="match status" value="1"/>
</dbReference>
<feature type="coiled-coil region" evidence="1">
    <location>
        <begin position="515"/>
        <end position="565"/>
    </location>
</feature>
<feature type="coiled-coil region" evidence="1">
    <location>
        <begin position="329"/>
        <end position="374"/>
    </location>
</feature>
<keyword evidence="3" id="KW-1133">Transmembrane helix</keyword>
<dbReference type="InterPro" id="IPR045063">
    <property type="entry name" value="Dynamin_N"/>
</dbReference>
<dbReference type="PANTHER" id="PTHR43681">
    <property type="entry name" value="TRANSMEMBRANE GTPASE FZO"/>
    <property type="match status" value="1"/>
</dbReference>
<dbReference type="Gene3D" id="3.40.50.300">
    <property type="entry name" value="P-loop containing nucleotide triphosphate hydrolases"/>
    <property type="match status" value="1"/>
</dbReference>
<feature type="transmembrane region" description="Helical" evidence="3">
    <location>
        <begin position="488"/>
        <end position="507"/>
    </location>
</feature>
<evidence type="ECO:0000256" key="3">
    <source>
        <dbReference type="SAM" id="Phobius"/>
    </source>
</evidence>
<evidence type="ECO:0000313" key="6">
    <source>
        <dbReference type="Proteomes" id="UP000679629"/>
    </source>
</evidence>
<feature type="domain" description="Dynamin N-terminal" evidence="4">
    <location>
        <begin position="50"/>
        <end position="217"/>
    </location>
</feature>
<feature type="region of interest" description="Disordered" evidence="2">
    <location>
        <begin position="624"/>
        <end position="695"/>
    </location>
</feature>
<evidence type="ECO:0000259" key="4">
    <source>
        <dbReference type="Pfam" id="PF00350"/>
    </source>
</evidence>
<dbReference type="EMBL" id="CP075896">
    <property type="protein sequence ID" value="QWB27755.1"/>
    <property type="molecule type" value="Genomic_DNA"/>
</dbReference>
<keyword evidence="6" id="KW-1185">Reference proteome</keyword>
<gene>
    <name evidence="5" type="ORF">KJK29_37015</name>
</gene>
<name>A0ABX8G2J3_9ACTN</name>
<organism evidence="5 6">
    <name type="scientific">Streptomyces koelreuteriae</name>
    <dbReference type="NCBI Taxonomy" id="2838015"/>
    <lineage>
        <taxon>Bacteria</taxon>
        <taxon>Bacillati</taxon>
        <taxon>Actinomycetota</taxon>
        <taxon>Actinomycetes</taxon>
        <taxon>Kitasatosporales</taxon>
        <taxon>Streptomycetaceae</taxon>
        <taxon>Streptomyces</taxon>
    </lineage>
</organism>
<dbReference type="InterPro" id="IPR051943">
    <property type="entry name" value="TRAFAC_Dynamin-like_GTPase"/>
</dbReference>
<dbReference type="RefSeq" id="WP_215123707.1">
    <property type="nucleotide sequence ID" value="NZ_CP075896.1"/>
</dbReference>
<keyword evidence="1" id="KW-0175">Coiled coil</keyword>
<accession>A0ABX8G2J3</accession>
<proteinExistence type="predicted"/>
<feature type="compositionally biased region" description="Basic and acidic residues" evidence="2">
    <location>
        <begin position="664"/>
        <end position="679"/>
    </location>
</feature>
<evidence type="ECO:0000256" key="2">
    <source>
        <dbReference type="SAM" id="MobiDB-lite"/>
    </source>
</evidence>
<keyword evidence="3" id="KW-0812">Transmembrane</keyword>
<dbReference type="CDD" id="cd09912">
    <property type="entry name" value="DLP_2"/>
    <property type="match status" value="1"/>
</dbReference>
<dbReference type="Proteomes" id="UP000679629">
    <property type="component" value="Chromosome"/>
</dbReference>